<organism evidence="2 3">
    <name type="scientific">SAR324 cluster bacterium</name>
    <dbReference type="NCBI Taxonomy" id="2024889"/>
    <lineage>
        <taxon>Bacteria</taxon>
        <taxon>Deltaproteobacteria</taxon>
        <taxon>SAR324 cluster</taxon>
    </lineage>
</organism>
<accession>A0A432GGI0</accession>
<dbReference type="EMBL" id="QNZK01000305">
    <property type="protein sequence ID" value="RTZ82997.1"/>
    <property type="molecule type" value="Genomic_DNA"/>
</dbReference>
<reference evidence="2 3" key="1">
    <citation type="submission" date="2018-06" db="EMBL/GenBank/DDBJ databases">
        <title>Combined omics and stable isotope probing to characterize newly discovered Mariana Back-Arc vent microbial communities.</title>
        <authorList>
            <person name="Trembath-Reichert E."/>
            <person name="Huber J.A."/>
        </authorList>
    </citation>
    <scope>NUCLEOTIDE SEQUENCE [LARGE SCALE GENOMIC DNA]</scope>
    <source>
        <strain evidence="2">MAG 58</strain>
    </source>
</reference>
<proteinExistence type="predicted"/>
<gene>
    <name evidence="2" type="ORF">DSY96_08890</name>
</gene>
<sequence>MENLIQGTSTKLKEWLSLFQRQRQVRYGVLVVYLLIWLFSSGSLSTTIWVGVGVGLGWISGRDNEQEN</sequence>
<keyword evidence="1" id="KW-0472">Membrane</keyword>
<dbReference type="Proteomes" id="UP000287917">
    <property type="component" value="Unassembled WGS sequence"/>
</dbReference>
<comment type="caution">
    <text evidence="2">The sequence shown here is derived from an EMBL/GenBank/DDBJ whole genome shotgun (WGS) entry which is preliminary data.</text>
</comment>
<evidence type="ECO:0000313" key="2">
    <source>
        <dbReference type="EMBL" id="RTZ82997.1"/>
    </source>
</evidence>
<evidence type="ECO:0000256" key="1">
    <source>
        <dbReference type="SAM" id="Phobius"/>
    </source>
</evidence>
<name>A0A432GGI0_9DELT</name>
<keyword evidence="1" id="KW-0812">Transmembrane</keyword>
<protein>
    <submittedName>
        <fullName evidence="2">Uncharacterized protein</fullName>
    </submittedName>
</protein>
<keyword evidence="1" id="KW-1133">Transmembrane helix</keyword>
<feature type="transmembrane region" description="Helical" evidence="1">
    <location>
        <begin position="30"/>
        <end position="59"/>
    </location>
</feature>
<evidence type="ECO:0000313" key="3">
    <source>
        <dbReference type="Proteomes" id="UP000287917"/>
    </source>
</evidence>
<dbReference type="AlphaFoldDB" id="A0A432GGI0"/>